<proteinExistence type="predicted"/>
<dbReference type="InterPro" id="IPR004370">
    <property type="entry name" value="4-OT-like_dom"/>
</dbReference>
<reference evidence="5 6" key="1">
    <citation type="submission" date="2018-05" db="EMBL/GenBank/DDBJ databases">
        <title>Klebsiella quasipneumonaiae provides a window into carbapenemase gene transfer, plasmid rearrangements and nosocomial acquisition from the hospital environment.</title>
        <authorList>
            <person name="Mathers A.J."/>
            <person name="Vegesana K."/>
            <person name="Stoesser N."/>
            <person name="Crook D."/>
            <person name="Vaughan A."/>
            <person name="Barry K."/>
            <person name="Parikh H."/>
            <person name="Sebra R."/>
            <person name="Kotay S."/>
            <person name="Walker A.S."/>
            <person name="Sheppard A.E."/>
        </authorList>
    </citation>
    <scope>NUCLEOTIDE SEQUENCE [LARGE SCALE GENOMIC DNA]</scope>
    <source>
        <strain evidence="3 6">CAV1947</strain>
        <strain evidence="4 5">CAV2018</strain>
    </source>
</reference>
<dbReference type="AlphaFoldDB" id="A0AAI8J0S8"/>
<keyword evidence="6" id="KW-1185">Reference proteome</keyword>
<evidence type="ECO:0000313" key="4">
    <source>
        <dbReference type="EMBL" id="AWL65789.1"/>
    </source>
</evidence>
<protein>
    <submittedName>
        <fullName evidence="4">4-oxalocrotonate tautomerase</fullName>
    </submittedName>
</protein>
<accession>A0AAI8J0S8</accession>
<dbReference type="Pfam" id="PF01361">
    <property type="entry name" value="Tautomerase"/>
    <property type="match status" value="1"/>
</dbReference>
<feature type="domain" description="4-oxalocrotonate tautomerase-like" evidence="2">
    <location>
        <begin position="2"/>
        <end position="60"/>
    </location>
</feature>
<dbReference type="Proteomes" id="UP000245649">
    <property type="component" value="Chromosome"/>
</dbReference>
<dbReference type="RefSeq" id="WP_048297295.1">
    <property type="nucleotide sequence ID" value="NZ_CAAGWX010000001.1"/>
</dbReference>
<evidence type="ECO:0000256" key="1">
    <source>
        <dbReference type="ARBA" id="ARBA00023235"/>
    </source>
</evidence>
<name>A0AAI8J0S8_9ENTR</name>
<evidence type="ECO:0000313" key="3">
    <source>
        <dbReference type="EMBL" id="AWL59682.1"/>
    </source>
</evidence>
<evidence type="ECO:0000259" key="2">
    <source>
        <dbReference type="Pfam" id="PF01361"/>
    </source>
</evidence>
<dbReference type="InterPro" id="IPR014347">
    <property type="entry name" value="Tautomerase/MIF_sf"/>
</dbReference>
<dbReference type="EMBL" id="CP029432">
    <property type="protein sequence ID" value="AWL65789.1"/>
    <property type="molecule type" value="Genomic_DNA"/>
</dbReference>
<dbReference type="GO" id="GO:0016853">
    <property type="term" value="F:isomerase activity"/>
    <property type="evidence" value="ECO:0007669"/>
    <property type="project" value="UniProtKB-KW"/>
</dbReference>
<dbReference type="EMBL" id="CP029443">
    <property type="protein sequence ID" value="AWL59682.1"/>
    <property type="molecule type" value="Genomic_DNA"/>
</dbReference>
<evidence type="ECO:0000313" key="6">
    <source>
        <dbReference type="Proteomes" id="UP000245760"/>
    </source>
</evidence>
<keyword evidence="1" id="KW-0413">Isomerase</keyword>
<sequence>MPEIVINLAAGRDRKQKEKLMQVVFMAVKESLDVKDEYIVISLNETPRDNKSRGGKLFSEK</sequence>
<evidence type="ECO:0000313" key="5">
    <source>
        <dbReference type="Proteomes" id="UP000245649"/>
    </source>
</evidence>
<gene>
    <name evidence="4" type="ORF">DKC00_30670</name>
    <name evidence="3" type="ORF">DKC11_29450</name>
</gene>
<dbReference type="Gene3D" id="3.30.429.10">
    <property type="entry name" value="Macrophage Migration Inhibitory Factor"/>
    <property type="match status" value="1"/>
</dbReference>
<organism evidence="4 5">
    <name type="scientific">Klebsiella quasipneumoniae</name>
    <dbReference type="NCBI Taxonomy" id="1463165"/>
    <lineage>
        <taxon>Bacteria</taxon>
        <taxon>Pseudomonadati</taxon>
        <taxon>Pseudomonadota</taxon>
        <taxon>Gammaproteobacteria</taxon>
        <taxon>Enterobacterales</taxon>
        <taxon>Enterobacteriaceae</taxon>
        <taxon>Klebsiella/Raoultella group</taxon>
        <taxon>Klebsiella</taxon>
        <taxon>Klebsiella pneumoniae complex</taxon>
    </lineage>
</organism>
<dbReference type="SUPFAM" id="SSF55331">
    <property type="entry name" value="Tautomerase/MIF"/>
    <property type="match status" value="1"/>
</dbReference>
<dbReference type="Proteomes" id="UP000245760">
    <property type="component" value="Chromosome"/>
</dbReference>